<accession>A0A5J6L9D7</accession>
<sequence length="127" mass="14213">MHARAISSKQPFQPALLAAGVVLFLIAFSILYICTTANAHAATSSVEHQWSAVEQPHKDHQCHHENTSQEVMAQSRQAKPDLKPDFFLIQLSDLFALANYQITSIHTVTYQLSSTAPLFLLTQRLRL</sequence>
<name>A0A5J6L9D7_9GAMM</name>
<gene>
    <name evidence="2" type="ORF">F5I99_00445</name>
</gene>
<protein>
    <submittedName>
        <fullName evidence="2">Uncharacterized protein</fullName>
    </submittedName>
</protein>
<dbReference type="KEGG" id="nik:F5I99_00445"/>
<feature type="transmembrane region" description="Helical" evidence="1">
    <location>
        <begin position="12"/>
        <end position="33"/>
    </location>
</feature>
<evidence type="ECO:0000313" key="2">
    <source>
        <dbReference type="EMBL" id="QEW05090.1"/>
    </source>
</evidence>
<keyword evidence="1" id="KW-0472">Membrane</keyword>
<evidence type="ECO:0000313" key="3">
    <source>
        <dbReference type="Proteomes" id="UP000325606"/>
    </source>
</evidence>
<keyword evidence="1" id="KW-0812">Transmembrane</keyword>
<evidence type="ECO:0000256" key="1">
    <source>
        <dbReference type="SAM" id="Phobius"/>
    </source>
</evidence>
<dbReference type="RefSeq" id="WP_151053155.1">
    <property type="nucleotide sequence ID" value="NZ_CP044222.1"/>
</dbReference>
<dbReference type="Proteomes" id="UP000325606">
    <property type="component" value="Chromosome"/>
</dbReference>
<organism evidence="2 3">
    <name type="scientific">Nitrincola iocasae</name>
    <dbReference type="NCBI Taxonomy" id="2614693"/>
    <lineage>
        <taxon>Bacteria</taxon>
        <taxon>Pseudomonadati</taxon>
        <taxon>Pseudomonadota</taxon>
        <taxon>Gammaproteobacteria</taxon>
        <taxon>Oceanospirillales</taxon>
        <taxon>Oceanospirillaceae</taxon>
        <taxon>Nitrincola</taxon>
    </lineage>
</organism>
<dbReference type="EMBL" id="CP044222">
    <property type="protein sequence ID" value="QEW05090.1"/>
    <property type="molecule type" value="Genomic_DNA"/>
</dbReference>
<keyword evidence="3" id="KW-1185">Reference proteome</keyword>
<proteinExistence type="predicted"/>
<keyword evidence="1" id="KW-1133">Transmembrane helix</keyword>
<dbReference type="AlphaFoldDB" id="A0A5J6L9D7"/>
<reference evidence="2 3" key="1">
    <citation type="submission" date="2019-09" db="EMBL/GenBank/DDBJ databases">
        <title>Nitrincola iocasae sp. nov., a bacterium isolated from the sediment collected at a cold seep field in South China Sea.</title>
        <authorList>
            <person name="Zhang H."/>
            <person name="Wang H."/>
            <person name="Li C."/>
        </authorList>
    </citation>
    <scope>NUCLEOTIDE SEQUENCE [LARGE SCALE GENOMIC DNA]</scope>
    <source>
        <strain evidence="2 3">KXZD1103</strain>
    </source>
</reference>